<reference evidence="6 7" key="1">
    <citation type="submission" date="2017-11" db="EMBL/GenBank/DDBJ databases">
        <title>Draft Genome Sequence of Sporolactobacillus inulinus NBRC 111894 Isolated from Koso, a Japanese Sugar-Vegetable Fermented Beverage.</title>
        <authorList>
            <person name="Chiou T.Y."/>
            <person name="Oshima K."/>
            <person name="Suda W."/>
            <person name="Hattori M."/>
            <person name="Takahashi T."/>
        </authorList>
    </citation>
    <scope>NUCLEOTIDE SEQUENCE [LARGE SCALE GENOMIC DNA]</scope>
    <source>
        <strain evidence="6 7">NBRC111894</strain>
    </source>
</reference>
<keyword evidence="4" id="KW-0234">DNA repair</keyword>
<dbReference type="EC" id="3.2.2.-" evidence="6"/>
<evidence type="ECO:0000313" key="7">
    <source>
        <dbReference type="Proteomes" id="UP000319716"/>
    </source>
</evidence>
<keyword evidence="1" id="KW-0479">Metal-binding</keyword>
<dbReference type="Proteomes" id="UP000319716">
    <property type="component" value="Unassembled WGS sequence"/>
</dbReference>
<keyword evidence="2" id="KW-0227">DNA damage</keyword>
<dbReference type="Gene3D" id="3.90.79.10">
    <property type="entry name" value="Nucleoside Triphosphate Pyrophosphohydrolase"/>
    <property type="match status" value="1"/>
</dbReference>
<gene>
    <name evidence="6" type="ORF">NBRC111894_2525</name>
</gene>
<evidence type="ECO:0000256" key="4">
    <source>
        <dbReference type="ARBA" id="ARBA00023204"/>
    </source>
</evidence>
<dbReference type="AlphaFoldDB" id="A0A4Y1ZDE0"/>
<dbReference type="InterPro" id="IPR029119">
    <property type="entry name" value="MutY_C"/>
</dbReference>
<name>A0A4Y1ZDE0_9BACL</name>
<dbReference type="EMBL" id="BEXB01000019">
    <property type="protein sequence ID" value="GAY76971.1"/>
    <property type="molecule type" value="Genomic_DNA"/>
</dbReference>
<dbReference type="GO" id="GO:0016798">
    <property type="term" value="F:hydrolase activity, acting on glycosyl bonds"/>
    <property type="evidence" value="ECO:0007669"/>
    <property type="project" value="UniProtKB-KW"/>
</dbReference>
<keyword evidence="3 6" id="KW-0378">Hydrolase</keyword>
<sequence length="114" mass="12945">MLILYDEQGRFLVEQRPDTGLLAGMWQFPMLSLDEYEDEQQQQAYSRERFQCSVEPPKILFLYPSFFTFNLEADAADRTGIVANEAAEEAALGGNERVRSFSISSIASKGYSMD</sequence>
<dbReference type="InterPro" id="IPR015797">
    <property type="entry name" value="NUDIX_hydrolase-like_dom_sf"/>
</dbReference>
<proteinExistence type="predicted"/>
<evidence type="ECO:0000256" key="1">
    <source>
        <dbReference type="ARBA" id="ARBA00022723"/>
    </source>
</evidence>
<dbReference type="GO" id="GO:0006281">
    <property type="term" value="P:DNA repair"/>
    <property type="evidence" value="ECO:0007669"/>
    <property type="project" value="UniProtKB-KW"/>
</dbReference>
<evidence type="ECO:0000259" key="5">
    <source>
        <dbReference type="Pfam" id="PF14815"/>
    </source>
</evidence>
<protein>
    <submittedName>
        <fullName evidence="6">A/G-specific adenine glycosylase</fullName>
        <ecNumber evidence="6">3.2.2.-</ecNumber>
    </submittedName>
</protein>
<feature type="domain" description="Adenine DNA glycosylase C-terminal" evidence="5">
    <location>
        <begin position="2"/>
        <end position="53"/>
    </location>
</feature>
<organism evidence="6 7">
    <name type="scientific">Sporolactobacillus inulinus</name>
    <dbReference type="NCBI Taxonomy" id="2078"/>
    <lineage>
        <taxon>Bacteria</taxon>
        <taxon>Bacillati</taxon>
        <taxon>Bacillota</taxon>
        <taxon>Bacilli</taxon>
        <taxon>Bacillales</taxon>
        <taxon>Sporolactobacillaceae</taxon>
        <taxon>Sporolactobacillus</taxon>
    </lineage>
</organism>
<dbReference type="Pfam" id="PF14815">
    <property type="entry name" value="NUDIX_4"/>
    <property type="match status" value="1"/>
</dbReference>
<evidence type="ECO:0000313" key="6">
    <source>
        <dbReference type="EMBL" id="GAY76971.1"/>
    </source>
</evidence>
<dbReference type="GO" id="GO:0046872">
    <property type="term" value="F:metal ion binding"/>
    <property type="evidence" value="ECO:0007669"/>
    <property type="project" value="UniProtKB-KW"/>
</dbReference>
<comment type="caution">
    <text evidence="6">The sequence shown here is derived from an EMBL/GenBank/DDBJ whole genome shotgun (WGS) entry which is preliminary data.</text>
</comment>
<evidence type="ECO:0000256" key="3">
    <source>
        <dbReference type="ARBA" id="ARBA00022801"/>
    </source>
</evidence>
<evidence type="ECO:0000256" key="2">
    <source>
        <dbReference type="ARBA" id="ARBA00022763"/>
    </source>
</evidence>
<dbReference type="SUPFAM" id="SSF55811">
    <property type="entry name" value="Nudix"/>
    <property type="match status" value="1"/>
</dbReference>
<keyword evidence="6" id="KW-0326">Glycosidase</keyword>
<accession>A0A4Y1ZDE0</accession>